<dbReference type="InterPro" id="IPR006139">
    <property type="entry name" value="D-isomer_2_OHA_DH_cat_dom"/>
</dbReference>
<comment type="similarity">
    <text evidence="1 4">Belongs to the D-isomer specific 2-hydroxyacid dehydrogenase family.</text>
</comment>
<dbReference type="InterPro" id="IPR050223">
    <property type="entry name" value="D-isomer_2-hydroxyacid_DH"/>
</dbReference>
<dbReference type="Pfam" id="PF02826">
    <property type="entry name" value="2-Hacid_dh_C"/>
    <property type="match status" value="1"/>
</dbReference>
<reference evidence="7 8" key="1">
    <citation type="submission" date="2020-08" db="EMBL/GenBank/DDBJ databases">
        <title>Genomic Encyclopedia of Type Strains, Phase IV (KMG-IV): sequencing the most valuable type-strain genomes for metagenomic binning, comparative biology and taxonomic classification.</title>
        <authorList>
            <person name="Goeker M."/>
        </authorList>
    </citation>
    <scope>NUCLEOTIDE SEQUENCE [LARGE SCALE GENOMIC DNA]</scope>
    <source>
        <strain evidence="7 8">DSM 19512</strain>
    </source>
</reference>
<evidence type="ECO:0000313" key="8">
    <source>
        <dbReference type="Proteomes" id="UP000538670"/>
    </source>
</evidence>
<dbReference type="SUPFAM" id="SSF52283">
    <property type="entry name" value="Formate/glycerate dehydrogenase catalytic domain-like"/>
    <property type="match status" value="1"/>
</dbReference>
<evidence type="ECO:0000256" key="1">
    <source>
        <dbReference type="ARBA" id="ARBA00005854"/>
    </source>
</evidence>
<organism evidence="7 8">
    <name type="scientific">Sphingomonas pseudosanguinis</name>
    <dbReference type="NCBI Taxonomy" id="413712"/>
    <lineage>
        <taxon>Bacteria</taxon>
        <taxon>Pseudomonadati</taxon>
        <taxon>Pseudomonadota</taxon>
        <taxon>Alphaproteobacteria</taxon>
        <taxon>Sphingomonadales</taxon>
        <taxon>Sphingomonadaceae</taxon>
        <taxon>Sphingomonas</taxon>
    </lineage>
</organism>
<dbReference type="RefSeq" id="WP_183951102.1">
    <property type="nucleotide sequence ID" value="NZ_JACIDH010000003.1"/>
</dbReference>
<dbReference type="Proteomes" id="UP000538670">
    <property type="component" value="Unassembled WGS sequence"/>
</dbReference>
<dbReference type="GO" id="GO:0030267">
    <property type="term" value="F:glyoxylate reductase (NADPH) activity"/>
    <property type="evidence" value="ECO:0007669"/>
    <property type="project" value="TreeGrafter"/>
</dbReference>
<feature type="domain" description="D-isomer specific 2-hydroxyacid dehydrogenase NAD-binding" evidence="6">
    <location>
        <begin position="113"/>
        <end position="291"/>
    </location>
</feature>
<dbReference type="EMBL" id="JACIDH010000003">
    <property type="protein sequence ID" value="MBB3878931.1"/>
    <property type="molecule type" value="Genomic_DNA"/>
</dbReference>
<keyword evidence="8" id="KW-1185">Reference proteome</keyword>
<dbReference type="InterPro" id="IPR006140">
    <property type="entry name" value="D-isomer_DH_NAD-bd"/>
</dbReference>
<dbReference type="PANTHER" id="PTHR10996:SF283">
    <property type="entry name" value="GLYOXYLATE_HYDROXYPYRUVATE REDUCTASE B"/>
    <property type="match status" value="1"/>
</dbReference>
<dbReference type="CDD" id="cd05301">
    <property type="entry name" value="GDH"/>
    <property type="match status" value="1"/>
</dbReference>
<keyword evidence="2 4" id="KW-0560">Oxidoreductase</keyword>
<dbReference type="PANTHER" id="PTHR10996">
    <property type="entry name" value="2-HYDROXYACID DEHYDROGENASE-RELATED"/>
    <property type="match status" value="1"/>
</dbReference>
<dbReference type="GO" id="GO:0016618">
    <property type="term" value="F:hydroxypyruvate reductase [NAD(P)H] activity"/>
    <property type="evidence" value="ECO:0007669"/>
    <property type="project" value="TreeGrafter"/>
</dbReference>
<evidence type="ECO:0000256" key="3">
    <source>
        <dbReference type="ARBA" id="ARBA00023027"/>
    </source>
</evidence>
<accession>A0A7W6A877</accession>
<evidence type="ECO:0000313" key="7">
    <source>
        <dbReference type="EMBL" id="MBB3878931.1"/>
    </source>
</evidence>
<comment type="caution">
    <text evidence="7">The sequence shown here is derived from an EMBL/GenBank/DDBJ whole genome shotgun (WGS) entry which is preliminary data.</text>
</comment>
<dbReference type="InterPro" id="IPR036291">
    <property type="entry name" value="NAD(P)-bd_dom_sf"/>
</dbReference>
<keyword evidence="3" id="KW-0520">NAD</keyword>
<evidence type="ECO:0000259" key="6">
    <source>
        <dbReference type="Pfam" id="PF02826"/>
    </source>
</evidence>
<feature type="domain" description="D-isomer specific 2-hydroxyacid dehydrogenase catalytic" evidence="5">
    <location>
        <begin position="10"/>
        <end position="322"/>
    </location>
</feature>
<dbReference type="GO" id="GO:0005829">
    <property type="term" value="C:cytosol"/>
    <property type="evidence" value="ECO:0007669"/>
    <property type="project" value="TreeGrafter"/>
</dbReference>
<sequence>MTDRPSLYVTRRLPEAVERHLRAHWDVTLNAGDQPPTPAQLAAAIARYDALLPTITDRIDAALLGRPDRRVRIIANYGAGVDHIDLDAARAAGVVVTNTPDVLTEATAEIAILLMLMASRRAGEGERELRDGRWTGWRPSHLIGQGLAGRTLGLVGFGRIGQATAAKARGLGMRIRYASRSRAAPEVEAALGAERATSLQALAAESDVLSLHLPGGEATRHLLDAALLSVMPRHAIVVNTARGSVIDEAALAEALAEGRIAGVGLDVYEHEPVVHPGLLAHPRAVLLPHLGSATIEARTAMGMRAVANLDAFFRREAPGDRVA</sequence>
<dbReference type="Pfam" id="PF00389">
    <property type="entry name" value="2-Hacid_dh"/>
    <property type="match status" value="1"/>
</dbReference>
<dbReference type="AlphaFoldDB" id="A0A7W6A877"/>
<dbReference type="GO" id="GO:0051287">
    <property type="term" value="F:NAD binding"/>
    <property type="evidence" value="ECO:0007669"/>
    <property type="project" value="InterPro"/>
</dbReference>
<dbReference type="Gene3D" id="3.40.50.720">
    <property type="entry name" value="NAD(P)-binding Rossmann-like Domain"/>
    <property type="match status" value="2"/>
</dbReference>
<gene>
    <name evidence="7" type="ORF">GGR48_001350</name>
</gene>
<name>A0A7W6A877_9SPHN</name>
<dbReference type="SUPFAM" id="SSF51735">
    <property type="entry name" value="NAD(P)-binding Rossmann-fold domains"/>
    <property type="match status" value="1"/>
</dbReference>
<protein>
    <submittedName>
        <fullName evidence="7">Lactate dehydrogenase-like 2-hydroxyacid dehydrogenase</fullName>
    </submittedName>
</protein>
<evidence type="ECO:0000256" key="4">
    <source>
        <dbReference type="RuleBase" id="RU003719"/>
    </source>
</evidence>
<proteinExistence type="inferred from homology"/>
<evidence type="ECO:0000259" key="5">
    <source>
        <dbReference type="Pfam" id="PF00389"/>
    </source>
</evidence>
<evidence type="ECO:0000256" key="2">
    <source>
        <dbReference type="ARBA" id="ARBA00023002"/>
    </source>
</evidence>
<dbReference type="FunFam" id="3.40.50.720:FF:000203">
    <property type="entry name" value="D-3-phosphoglycerate dehydrogenase (SerA)"/>
    <property type="match status" value="1"/>
</dbReference>